<dbReference type="Pfam" id="PF22936">
    <property type="entry name" value="Pol_BBD"/>
    <property type="match status" value="1"/>
</dbReference>
<dbReference type="EMBL" id="CACSLK010029344">
    <property type="protein sequence ID" value="CAA0835561.1"/>
    <property type="molecule type" value="Genomic_DNA"/>
</dbReference>
<organism evidence="2 3">
    <name type="scientific">Striga hermonthica</name>
    <name type="common">Purple witchweed</name>
    <name type="synonym">Buchnera hermonthica</name>
    <dbReference type="NCBI Taxonomy" id="68872"/>
    <lineage>
        <taxon>Eukaryota</taxon>
        <taxon>Viridiplantae</taxon>
        <taxon>Streptophyta</taxon>
        <taxon>Embryophyta</taxon>
        <taxon>Tracheophyta</taxon>
        <taxon>Spermatophyta</taxon>
        <taxon>Magnoliopsida</taxon>
        <taxon>eudicotyledons</taxon>
        <taxon>Gunneridae</taxon>
        <taxon>Pentapetalae</taxon>
        <taxon>asterids</taxon>
        <taxon>lamiids</taxon>
        <taxon>Lamiales</taxon>
        <taxon>Orobanchaceae</taxon>
        <taxon>Buchnereae</taxon>
        <taxon>Striga</taxon>
    </lineage>
</organism>
<evidence type="ECO:0000313" key="2">
    <source>
        <dbReference type="EMBL" id="CAA0835561.1"/>
    </source>
</evidence>
<reference evidence="2" key="1">
    <citation type="submission" date="2019-12" db="EMBL/GenBank/DDBJ databases">
        <authorList>
            <person name="Scholes J."/>
        </authorList>
    </citation>
    <scope>NUCLEOTIDE SEQUENCE</scope>
</reference>
<feature type="non-terminal residue" evidence="2">
    <location>
        <position position="75"/>
    </location>
</feature>
<gene>
    <name evidence="2" type="ORF">SHERM_02929</name>
</gene>
<dbReference type="AlphaFoldDB" id="A0A9N7NS35"/>
<name>A0A9N7NS35_STRHE</name>
<protein>
    <recommendedName>
        <fullName evidence="1">Retrovirus-related Pol polyprotein from transposon TNT 1-94-like beta-barrel domain-containing protein</fullName>
    </recommendedName>
</protein>
<comment type="caution">
    <text evidence="2">The sequence shown here is derived from an EMBL/GenBank/DDBJ whole genome shotgun (WGS) entry which is preliminary data.</text>
</comment>
<proteinExistence type="predicted"/>
<evidence type="ECO:0000313" key="3">
    <source>
        <dbReference type="Proteomes" id="UP001153555"/>
    </source>
</evidence>
<dbReference type="Proteomes" id="UP001153555">
    <property type="component" value="Unassembled WGS sequence"/>
</dbReference>
<dbReference type="OrthoDB" id="914038at2759"/>
<keyword evidence="3" id="KW-1185">Reference proteome</keyword>
<dbReference type="InterPro" id="IPR054722">
    <property type="entry name" value="PolX-like_BBD"/>
</dbReference>
<feature type="non-terminal residue" evidence="2">
    <location>
        <position position="1"/>
    </location>
</feature>
<evidence type="ECO:0000259" key="1">
    <source>
        <dbReference type="Pfam" id="PF22936"/>
    </source>
</evidence>
<accession>A0A9N7NS35</accession>
<feature type="domain" description="Retrovirus-related Pol polyprotein from transposon TNT 1-94-like beta-barrel" evidence="1">
    <location>
        <begin position="2"/>
        <end position="53"/>
    </location>
</feature>
<sequence length="75" mass="8538">SKLLMGNGESAIISHFGNSLFQAPDQTNVFILKNLLHVPMISRNLLSVSQFARDNKVFFEFHPNVCFVKDQQTQE</sequence>